<organism evidence="1 2">
    <name type="scientific">Nelumbo nucifera</name>
    <name type="common">Sacred lotus</name>
    <dbReference type="NCBI Taxonomy" id="4432"/>
    <lineage>
        <taxon>Eukaryota</taxon>
        <taxon>Viridiplantae</taxon>
        <taxon>Streptophyta</taxon>
        <taxon>Embryophyta</taxon>
        <taxon>Tracheophyta</taxon>
        <taxon>Spermatophyta</taxon>
        <taxon>Magnoliopsida</taxon>
        <taxon>Proteales</taxon>
        <taxon>Nelumbonaceae</taxon>
        <taxon>Nelumbo</taxon>
    </lineage>
</organism>
<dbReference type="AlphaFoldDB" id="A0A822XEZ8"/>
<name>A0A822XEZ8_NELNU</name>
<evidence type="ECO:0000313" key="2">
    <source>
        <dbReference type="Proteomes" id="UP000607653"/>
    </source>
</evidence>
<dbReference type="Proteomes" id="UP000607653">
    <property type="component" value="Unassembled WGS sequence"/>
</dbReference>
<gene>
    <name evidence="1" type="ORF">HUJ06_020230</name>
</gene>
<sequence>MGSILQANLFCEDSTVENLKLYRHFRLVVMEGNTVFLHSIIIGQTPIHFHFDFLHLLPYLTINSLTKLILSIYIQEIIILSLALVK</sequence>
<evidence type="ECO:0000313" key="1">
    <source>
        <dbReference type="EMBL" id="DAD18767.1"/>
    </source>
</evidence>
<comment type="caution">
    <text evidence="1">The sequence shown here is derived from an EMBL/GenBank/DDBJ whole genome shotgun (WGS) entry which is preliminary data.</text>
</comment>
<accession>A0A822XEZ8</accession>
<proteinExistence type="predicted"/>
<protein>
    <submittedName>
        <fullName evidence="1">Uncharacterized protein</fullName>
    </submittedName>
</protein>
<keyword evidence="2" id="KW-1185">Reference proteome</keyword>
<reference evidence="1 2" key="1">
    <citation type="journal article" date="2020" name="Mol. Biol. Evol.">
        <title>Distinct Expression and Methylation Patterns for Genes with Different Fates following a Single Whole-Genome Duplication in Flowering Plants.</title>
        <authorList>
            <person name="Shi T."/>
            <person name="Rahmani R.S."/>
            <person name="Gugger P.F."/>
            <person name="Wang M."/>
            <person name="Li H."/>
            <person name="Zhang Y."/>
            <person name="Li Z."/>
            <person name="Wang Q."/>
            <person name="Van de Peer Y."/>
            <person name="Marchal K."/>
            <person name="Chen J."/>
        </authorList>
    </citation>
    <scope>NUCLEOTIDE SEQUENCE [LARGE SCALE GENOMIC DNA]</scope>
    <source>
        <tissue evidence="1">Leaf</tissue>
    </source>
</reference>
<dbReference type="EMBL" id="DUZY01000001">
    <property type="protein sequence ID" value="DAD18767.1"/>
    <property type="molecule type" value="Genomic_DNA"/>
</dbReference>